<geneLocation type="plasmid" evidence="1">
    <name>pFP4</name>
</geneLocation>
<protein>
    <submittedName>
        <fullName evidence="1">Uncharacterized protein</fullName>
    </submittedName>
</protein>
<dbReference type="EMBL" id="JQ606827">
    <property type="protein sequence ID" value="AFI44027.1"/>
    <property type="molecule type" value="Genomic_DNA"/>
</dbReference>
<proteinExistence type="predicted"/>
<organism evidence="1">
    <name type="scientific">Streptomyces sp. FR1</name>
    <dbReference type="NCBI Taxonomy" id="349971"/>
    <lineage>
        <taxon>Bacteria</taxon>
        <taxon>Bacillati</taxon>
        <taxon>Actinomycetota</taxon>
        <taxon>Actinomycetes</taxon>
        <taxon>Kitasatosporales</taxon>
        <taxon>Streptomycetaceae</taxon>
        <taxon>Streptomyces</taxon>
    </lineage>
</organism>
<gene>
    <name evidence="1" type="ORF">pFP4.28c</name>
</gene>
<dbReference type="AlphaFoldDB" id="I1VH29"/>
<dbReference type="RefSeq" id="WP_014696924.1">
    <property type="nucleotide sequence ID" value="NC_017833.1"/>
</dbReference>
<sequence>MTTVHEELAHAVLAETLASPDGPGALQQARDRIRARHTDPRYVSWIGQSQNDPHYWPPHQMAAYLRVHEMLATGEAVMFLVKAGAEPGPDADRDGNAAKLAQLPRPYTAALDMEQHGADSDGSLTWSAAVTAWRSTGLLLHASHTVTPVDIATRAEPRTVPLEVGSSLPSRTLMHLLVERSVARWAYGDKRVCVILNTATGGIGL</sequence>
<evidence type="ECO:0000313" key="1">
    <source>
        <dbReference type="EMBL" id="AFI44027.1"/>
    </source>
</evidence>
<accession>I1VH29</accession>
<reference evidence="1" key="1">
    <citation type="journal article" date="2012" name="Plasmid">
        <title>Characterization of Streptomyces plasmid-phage pFP4 and its evolutionary implications.</title>
        <authorList>
            <person name="Chen Z."/>
            <person name="Zhong L."/>
            <person name="Shen M."/>
            <person name="Fang P."/>
            <person name="Qin Z."/>
        </authorList>
    </citation>
    <scope>NUCLEOTIDE SEQUENCE</scope>
    <source>
        <strain evidence="1">FR1</strain>
        <plasmid evidence="1">pFP4</plasmid>
    </source>
</reference>
<keyword evidence="1" id="KW-0614">Plasmid</keyword>
<name>I1VH29_9ACTN</name>